<keyword evidence="5" id="KW-1185">Reference proteome</keyword>
<dbReference type="InterPro" id="IPR029058">
    <property type="entry name" value="AB_hydrolase_fold"/>
</dbReference>
<sequence>MGRWPGRIRRTLLAALVTGAVAVPVSAAAHPDVPAPPPARTGPVTAGSLDSAYDANRAVAREAARMAAGFGATGRARELREMAADGRTFLHFDARGSGRAVEVFGDLARARRIAVLVPGSDTSLDTYDRFRAGALALRDRLGGRAAVVAWLGYETPATVSAAVATPGRAEEAAPRLVDAVRELRSLGSGGHRPSVTLLCHSYGSVVCGRAAGALRGPAAVSDLVLVGSPGTGADSASGLGTRARVWAARGGGDWIAHVPHVSAGFFGTTVGLGADPVSPGFGARVFAAGAGGHSDYFRPGTPSLAGMARIVLGSDPRTGDLRGAAASQASDGSPSSPVSPAGVSDVTEASHA</sequence>
<evidence type="ECO:0000256" key="1">
    <source>
        <dbReference type="SAM" id="MobiDB-lite"/>
    </source>
</evidence>
<feature type="domain" description="DUF1023" evidence="3">
    <location>
        <begin position="93"/>
        <end position="262"/>
    </location>
</feature>
<dbReference type="Proteomes" id="UP000516428">
    <property type="component" value="Chromosome"/>
</dbReference>
<evidence type="ECO:0000313" key="4">
    <source>
        <dbReference type="EMBL" id="QNS05447.1"/>
    </source>
</evidence>
<feature type="compositionally biased region" description="Low complexity" evidence="1">
    <location>
        <begin position="323"/>
        <end position="346"/>
    </location>
</feature>
<dbReference type="InterPro" id="IPR010427">
    <property type="entry name" value="DUF1023"/>
</dbReference>
<dbReference type="EMBL" id="CP061281">
    <property type="protein sequence ID" value="QNS05447.1"/>
    <property type="molecule type" value="Genomic_DNA"/>
</dbReference>
<feature type="signal peptide" evidence="2">
    <location>
        <begin position="1"/>
        <end position="27"/>
    </location>
</feature>
<reference evidence="4 5" key="1">
    <citation type="submission" date="2020-09" db="EMBL/GenBank/DDBJ databases">
        <title>A novel species.</title>
        <authorList>
            <person name="Gao J."/>
        </authorList>
    </citation>
    <scope>NUCLEOTIDE SEQUENCE [LARGE SCALE GENOMIC DNA]</scope>
    <source>
        <strain evidence="4 5">CRXT-Y-14</strain>
    </source>
</reference>
<dbReference type="PROSITE" id="PS51318">
    <property type="entry name" value="TAT"/>
    <property type="match status" value="1"/>
</dbReference>
<dbReference type="AlphaFoldDB" id="A0A7H1B9P2"/>
<dbReference type="SUPFAM" id="SSF53474">
    <property type="entry name" value="alpha/beta-Hydrolases"/>
    <property type="match status" value="1"/>
</dbReference>
<evidence type="ECO:0000259" key="3">
    <source>
        <dbReference type="Pfam" id="PF06259"/>
    </source>
</evidence>
<dbReference type="Pfam" id="PF06259">
    <property type="entry name" value="Abhydrolase_8"/>
    <property type="match status" value="1"/>
</dbReference>
<accession>A0A7H1B9P2</accession>
<name>A0A7H1B9P2_9ACTN</name>
<feature type="region of interest" description="Disordered" evidence="1">
    <location>
        <begin position="316"/>
        <end position="352"/>
    </location>
</feature>
<evidence type="ECO:0000256" key="2">
    <source>
        <dbReference type="SAM" id="SignalP"/>
    </source>
</evidence>
<dbReference type="InterPro" id="IPR006311">
    <property type="entry name" value="TAT_signal"/>
</dbReference>
<proteinExistence type="predicted"/>
<gene>
    <name evidence="4" type="ORF">IAG42_18830</name>
</gene>
<dbReference type="Gene3D" id="3.40.50.1820">
    <property type="entry name" value="alpha/beta hydrolase"/>
    <property type="match status" value="1"/>
</dbReference>
<evidence type="ECO:0000313" key="5">
    <source>
        <dbReference type="Proteomes" id="UP000516428"/>
    </source>
</evidence>
<protein>
    <recommendedName>
        <fullName evidence="3">DUF1023 domain-containing protein</fullName>
    </recommendedName>
</protein>
<dbReference type="KEGG" id="sxn:IAG42_18830"/>
<keyword evidence="2" id="KW-0732">Signal</keyword>
<feature type="chain" id="PRO_5028857545" description="DUF1023 domain-containing protein" evidence="2">
    <location>
        <begin position="28"/>
        <end position="352"/>
    </location>
</feature>
<dbReference type="RefSeq" id="WP_188338142.1">
    <property type="nucleotide sequence ID" value="NZ_CP061281.1"/>
</dbReference>
<organism evidence="4 5">
    <name type="scientific">Streptomyces xanthii</name>
    <dbReference type="NCBI Taxonomy" id="2768069"/>
    <lineage>
        <taxon>Bacteria</taxon>
        <taxon>Bacillati</taxon>
        <taxon>Actinomycetota</taxon>
        <taxon>Actinomycetes</taxon>
        <taxon>Kitasatosporales</taxon>
        <taxon>Streptomycetaceae</taxon>
        <taxon>Streptomyces</taxon>
    </lineage>
</organism>